<dbReference type="EMBL" id="MU858063">
    <property type="protein sequence ID" value="KAK4217052.1"/>
    <property type="molecule type" value="Genomic_DNA"/>
</dbReference>
<organism evidence="4 5">
    <name type="scientific">Rhypophila decipiens</name>
    <dbReference type="NCBI Taxonomy" id="261697"/>
    <lineage>
        <taxon>Eukaryota</taxon>
        <taxon>Fungi</taxon>
        <taxon>Dikarya</taxon>
        <taxon>Ascomycota</taxon>
        <taxon>Pezizomycotina</taxon>
        <taxon>Sordariomycetes</taxon>
        <taxon>Sordariomycetidae</taxon>
        <taxon>Sordariales</taxon>
        <taxon>Naviculisporaceae</taxon>
        <taxon>Rhypophila</taxon>
    </lineage>
</organism>
<keyword evidence="3" id="KW-0732">Signal</keyword>
<proteinExistence type="predicted"/>
<name>A0AAN6YI11_9PEZI</name>
<feature type="region of interest" description="Disordered" evidence="1">
    <location>
        <begin position="134"/>
        <end position="159"/>
    </location>
</feature>
<dbReference type="AlphaFoldDB" id="A0AAN6YI11"/>
<dbReference type="Proteomes" id="UP001301769">
    <property type="component" value="Unassembled WGS sequence"/>
</dbReference>
<feature type="signal peptide" evidence="3">
    <location>
        <begin position="1"/>
        <end position="17"/>
    </location>
</feature>
<accession>A0AAN6YI11</accession>
<feature type="chain" id="PRO_5042982576" evidence="3">
    <location>
        <begin position="18"/>
        <end position="198"/>
    </location>
</feature>
<reference evidence="4" key="1">
    <citation type="journal article" date="2023" name="Mol. Phylogenet. Evol.">
        <title>Genome-scale phylogeny and comparative genomics of the fungal order Sordariales.</title>
        <authorList>
            <person name="Hensen N."/>
            <person name="Bonometti L."/>
            <person name="Westerberg I."/>
            <person name="Brannstrom I.O."/>
            <person name="Guillou S."/>
            <person name="Cros-Aarteil S."/>
            <person name="Calhoun S."/>
            <person name="Haridas S."/>
            <person name="Kuo A."/>
            <person name="Mondo S."/>
            <person name="Pangilinan J."/>
            <person name="Riley R."/>
            <person name="LaButti K."/>
            <person name="Andreopoulos B."/>
            <person name="Lipzen A."/>
            <person name="Chen C."/>
            <person name="Yan M."/>
            <person name="Daum C."/>
            <person name="Ng V."/>
            <person name="Clum A."/>
            <person name="Steindorff A."/>
            <person name="Ohm R.A."/>
            <person name="Martin F."/>
            <person name="Silar P."/>
            <person name="Natvig D.O."/>
            <person name="Lalanne C."/>
            <person name="Gautier V."/>
            <person name="Ament-Velasquez S.L."/>
            <person name="Kruys A."/>
            <person name="Hutchinson M.I."/>
            <person name="Powell A.J."/>
            <person name="Barry K."/>
            <person name="Miller A.N."/>
            <person name="Grigoriev I.V."/>
            <person name="Debuchy R."/>
            <person name="Gladieux P."/>
            <person name="Hiltunen Thoren M."/>
            <person name="Johannesson H."/>
        </authorList>
    </citation>
    <scope>NUCLEOTIDE SEQUENCE</scope>
    <source>
        <strain evidence="4">PSN293</strain>
    </source>
</reference>
<keyword evidence="2" id="KW-1133">Transmembrane helix</keyword>
<evidence type="ECO:0000256" key="1">
    <source>
        <dbReference type="SAM" id="MobiDB-lite"/>
    </source>
</evidence>
<gene>
    <name evidence="4" type="ORF">QBC37DRAFT_384944</name>
</gene>
<keyword evidence="5" id="KW-1185">Reference proteome</keyword>
<protein>
    <submittedName>
        <fullName evidence="4">Uncharacterized protein</fullName>
    </submittedName>
</protein>
<reference evidence="4" key="2">
    <citation type="submission" date="2023-05" db="EMBL/GenBank/DDBJ databases">
        <authorList>
            <consortium name="Lawrence Berkeley National Laboratory"/>
            <person name="Steindorff A."/>
            <person name="Hensen N."/>
            <person name="Bonometti L."/>
            <person name="Westerberg I."/>
            <person name="Brannstrom I.O."/>
            <person name="Guillou S."/>
            <person name="Cros-Aarteil S."/>
            <person name="Calhoun S."/>
            <person name="Haridas S."/>
            <person name="Kuo A."/>
            <person name="Mondo S."/>
            <person name="Pangilinan J."/>
            <person name="Riley R."/>
            <person name="Labutti K."/>
            <person name="Andreopoulos B."/>
            <person name="Lipzen A."/>
            <person name="Chen C."/>
            <person name="Yanf M."/>
            <person name="Daum C."/>
            <person name="Ng V."/>
            <person name="Clum A."/>
            <person name="Ohm R."/>
            <person name="Martin F."/>
            <person name="Silar P."/>
            <person name="Natvig D."/>
            <person name="Lalanne C."/>
            <person name="Gautier V."/>
            <person name="Ament-Velasquez S.L."/>
            <person name="Kruys A."/>
            <person name="Hutchinson M.I."/>
            <person name="Powell A.J."/>
            <person name="Barry K."/>
            <person name="Miller A.N."/>
            <person name="Grigoriev I.V."/>
            <person name="Debuchy R."/>
            <person name="Gladieux P."/>
            <person name="Thoren M.H."/>
            <person name="Johannesson H."/>
        </authorList>
    </citation>
    <scope>NUCLEOTIDE SEQUENCE</scope>
    <source>
        <strain evidence="4">PSN293</strain>
    </source>
</reference>
<keyword evidence="2" id="KW-0472">Membrane</keyword>
<feature type="transmembrane region" description="Helical" evidence="2">
    <location>
        <begin position="174"/>
        <end position="195"/>
    </location>
</feature>
<comment type="caution">
    <text evidence="4">The sequence shown here is derived from an EMBL/GenBank/DDBJ whole genome shotgun (WGS) entry which is preliminary data.</text>
</comment>
<evidence type="ECO:0000313" key="4">
    <source>
        <dbReference type="EMBL" id="KAK4217052.1"/>
    </source>
</evidence>
<sequence>MQIRSLFLLAVVPGVYGADGPIDWTKAPGGGPSTLRSCAQYAFNPYSRAGSVYDLGCSIISCVCRQDLIEKAYAGIESAIKANCGADAVLDIEQAKKIYNDYCSANGFPIPGYTYIITATVRVSTGKATAAAATPTVNGPGPADGGDGTAAPNPGGGPTVTVTTAPTVTVIRSAGASTITGSWAVTFVLSLLLILRWS</sequence>
<evidence type="ECO:0000256" key="2">
    <source>
        <dbReference type="SAM" id="Phobius"/>
    </source>
</evidence>
<evidence type="ECO:0000313" key="5">
    <source>
        <dbReference type="Proteomes" id="UP001301769"/>
    </source>
</evidence>
<feature type="compositionally biased region" description="Gly residues" evidence="1">
    <location>
        <begin position="142"/>
        <end position="158"/>
    </location>
</feature>
<evidence type="ECO:0000256" key="3">
    <source>
        <dbReference type="SAM" id="SignalP"/>
    </source>
</evidence>
<keyword evidence="2" id="KW-0812">Transmembrane</keyword>